<evidence type="ECO:0000256" key="1">
    <source>
        <dbReference type="SAM" id="MobiDB-lite"/>
    </source>
</evidence>
<reference evidence="2 3" key="1">
    <citation type="submission" date="2024-08" db="EMBL/GenBank/DDBJ databases">
        <authorList>
            <person name="Lu H."/>
        </authorList>
    </citation>
    <scope>NUCLEOTIDE SEQUENCE [LARGE SCALE GENOMIC DNA]</scope>
    <source>
        <strain evidence="2 3">DXS20W</strain>
    </source>
</reference>
<comment type="caution">
    <text evidence="2">The sequence shown here is derived from an EMBL/GenBank/DDBJ whole genome shotgun (WGS) entry which is preliminary data.</text>
</comment>
<protein>
    <recommendedName>
        <fullName evidence="4">DUF4384 domain-containing protein</fullName>
    </recommendedName>
</protein>
<evidence type="ECO:0000313" key="2">
    <source>
        <dbReference type="EMBL" id="MFG6464160.1"/>
    </source>
</evidence>
<proteinExistence type="predicted"/>
<dbReference type="Proteomes" id="UP001606302">
    <property type="component" value="Unassembled WGS sequence"/>
</dbReference>
<feature type="region of interest" description="Disordered" evidence="1">
    <location>
        <begin position="158"/>
        <end position="181"/>
    </location>
</feature>
<name>A0ABW7GR16_9BURK</name>
<accession>A0ABW7GR16</accession>
<dbReference type="EMBL" id="JBIGHX010000009">
    <property type="protein sequence ID" value="MFG6464160.1"/>
    <property type="molecule type" value="Genomic_DNA"/>
</dbReference>
<organism evidence="2 3">
    <name type="scientific">Pelomonas lactea</name>
    <dbReference type="NCBI Taxonomy" id="3299030"/>
    <lineage>
        <taxon>Bacteria</taxon>
        <taxon>Pseudomonadati</taxon>
        <taxon>Pseudomonadota</taxon>
        <taxon>Betaproteobacteria</taxon>
        <taxon>Burkholderiales</taxon>
        <taxon>Sphaerotilaceae</taxon>
        <taxon>Roseateles</taxon>
    </lineage>
</organism>
<evidence type="ECO:0008006" key="4">
    <source>
        <dbReference type="Google" id="ProtNLM"/>
    </source>
</evidence>
<dbReference type="RefSeq" id="WP_394513473.1">
    <property type="nucleotide sequence ID" value="NZ_JBIGHX010000009.1"/>
</dbReference>
<sequence length="329" mass="36905">MARVAIVELREKVELLKKHPDLMASNRDTSKQPDDPEICAWIQKRAAAPSALHPSDLSRCKSLQELPAEHARSFLIAFFSPMNRPADLDPKADLGQRWLDALKESADAFGAVLRLRGGRCGGLAEGARWDEFFNPKRHRADEVGQDRIELIRLRHQRPRASKGDDRLLPPGAPHPFPESADPDEIVYEGDQIAFRISLQQVLKGNSRFCHFMAVQEVEDAGKRKFLPLVPYPAPYGQMMPATHLPASCVSIPADPTLHALTVPPKMGRQRRVIVIVSASPIDLEGMPKDASDNAELQDSFMDLLAARLSKPGMIFSLMRFEYQVWPKRR</sequence>
<keyword evidence="3" id="KW-1185">Reference proteome</keyword>
<gene>
    <name evidence="2" type="ORF">ACG04Q_21505</name>
</gene>
<evidence type="ECO:0000313" key="3">
    <source>
        <dbReference type="Proteomes" id="UP001606302"/>
    </source>
</evidence>